<organism evidence="2 3">
    <name type="scientific">Fusarium torreyae</name>
    <dbReference type="NCBI Taxonomy" id="1237075"/>
    <lineage>
        <taxon>Eukaryota</taxon>
        <taxon>Fungi</taxon>
        <taxon>Dikarya</taxon>
        <taxon>Ascomycota</taxon>
        <taxon>Pezizomycotina</taxon>
        <taxon>Sordariomycetes</taxon>
        <taxon>Hypocreomycetidae</taxon>
        <taxon>Hypocreales</taxon>
        <taxon>Nectriaceae</taxon>
        <taxon>Fusarium</taxon>
    </lineage>
</organism>
<gene>
    <name evidence="2" type="ORF">NW762_008374</name>
</gene>
<proteinExistence type="predicted"/>
<dbReference type="OrthoDB" id="5047636at2759"/>
<accession>A0A9W8RZD0</accession>
<feature type="signal peptide" evidence="1">
    <location>
        <begin position="1"/>
        <end position="30"/>
    </location>
</feature>
<evidence type="ECO:0000256" key="1">
    <source>
        <dbReference type="SAM" id="SignalP"/>
    </source>
</evidence>
<dbReference type="EMBL" id="JAOQAZ010000016">
    <property type="protein sequence ID" value="KAJ4258225.1"/>
    <property type="molecule type" value="Genomic_DNA"/>
</dbReference>
<keyword evidence="1" id="KW-0732">Signal</keyword>
<protein>
    <submittedName>
        <fullName evidence="2">Uncharacterized protein</fullName>
    </submittedName>
</protein>
<feature type="chain" id="PRO_5040862376" evidence="1">
    <location>
        <begin position="31"/>
        <end position="235"/>
    </location>
</feature>
<sequence>MLGLKTFQSGFAKLLASLFCLLTATQLCVAAPYTSQLSIRDEPRLYTRVTTDKIADYKKKFDAAEHVPQNDQSFMDFTTDGNHLIGSDGFTGCVGIVLATRQGAIVGHYGQTEDNFNDAKVAIGDLYKEHNDKVGGAVPYIYVAIEYETGQVKESNIVDMHKNFLKELTGKDPVEQTYTEPLETYDLDEYLNDNFDEDFVSGGLVVENSGGGSANTNLIFIDVEDIATSIKPNRR</sequence>
<evidence type="ECO:0000313" key="3">
    <source>
        <dbReference type="Proteomes" id="UP001152049"/>
    </source>
</evidence>
<dbReference type="Proteomes" id="UP001152049">
    <property type="component" value="Unassembled WGS sequence"/>
</dbReference>
<dbReference type="AlphaFoldDB" id="A0A9W8RZD0"/>
<evidence type="ECO:0000313" key="2">
    <source>
        <dbReference type="EMBL" id="KAJ4258225.1"/>
    </source>
</evidence>
<reference evidence="2" key="1">
    <citation type="submission" date="2022-09" db="EMBL/GenBank/DDBJ databases">
        <title>Fusarium specimens isolated from Avocado Roots.</title>
        <authorList>
            <person name="Stajich J."/>
            <person name="Roper C."/>
            <person name="Heimlech-Rivalta G."/>
        </authorList>
    </citation>
    <scope>NUCLEOTIDE SEQUENCE</scope>
    <source>
        <strain evidence="2">CF00136</strain>
    </source>
</reference>
<name>A0A9W8RZD0_9HYPO</name>
<keyword evidence="3" id="KW-1185">Reference proteome</keyword>
<comment type="caution">
    <text evidence="2">The sequence shown here is derived from an EMBL/GenBank/DDBJ whole genome shotgun (WGS) entry which is preliminary data.</text>
</comment>